<evidence type="ECO:0000256" key="1">
    <source>
        <dbReference type="ARBA" id="ARBA00010641"/>
    </source>
</evidence>
<keyword evidence="5" id="KW-0804">Transcription</keyword>
<evidence type="ECO:0000259" key="6">
    <source>
        <dbReference type="Pfam" id="PF04542"/>
    </source>
</evidence>
<keyword evidence="3" id="KW-0731">Sigma factor</keyword>
<proteinExistence type="inferred from homology"/>
<keyword evidence="4" id="KW-0238">DNA-binding</keyword>
<evidence type="ECO:0000313" key="8">
    <source>
        <dbReference type="EMBL" id="PWB94053.1"/>
    </source>
</evidence>
<dbReference type="GO" id="GO:0016987">
    <property type="term" value="F:sigma factor activity"/>
    <property type="evidence" value="ECO:0007669"/>
    <property type="project" value="UniProtKB-KW"/>
</dbReference>
<dbReference type="EMBL" id="PUIV01000012">
    <property type="protein sequence ID" value="PWB94053.1"/>
    <property type="molecule type" value="Genomic_DNA"/>
</dbReference>
<reference evidence="8 9" key="1">
    <citation type="journal article" date="2018" name="Appl. Microbiol. Biotechnol.">
        <title>Co-cultivation of the strictly anaerobic methanogen Methanosarcina barkeri with aerobic methanotrophs in an oxygen-limited membrane bioreactor.</title>
        <authorList>
            <person name="In 't Zandt M.H."/>
            <person name="van den Bosch T.J.M."/>
            <person name="Rijkers R."/>
            <person name="van Kessel M.A.H.J."/>
            <person name="Jetten M.S.M."/>
            <person name="Welte C.U."/>
        </authorList>
    </citation>
    <scope>NUCLEOTIDE SEQUENCE [LARGE SCALE GENOMIC DNA]</scope>
    <source>
        <strain evidence="8 9">DSM 17706</strain>
    </source>
</reference>
<evidence type="ECO:0000313" key="9">
    <source>
        <dbReference type="Proteomes" id="UP000245137"/>
    </source>
</evidence>
<comment type="similarity">
    <text evidence="1">Belongs to the sigma-70 factor family. ECF subfamily.</text>
</comment>
<dbReference type="InterPro" id="IPR007627">
    <property type="entry name" value="RNA_pol_sigma70_r2"/>
</dbReference>
<dbReference type="NCBIfam" id="TIGR02937">
    <property type="entry name" value="sigma70-ECF"/>
    <property type="match status" value="1"/>
</dbReference>
<evidence type="ECO:0000259" key="7">
    <source>
        <dbReference type="Pfam" id="PF08281"/>
    </source>
</evidence>
<dbReference type="Pfam" id="PF08281">
    <property type="entry name" value="Sigma70_r4_2"/>
    <property type="match status" value="1"/>
</dbReference>
<evidence type="ECO:0000256" key="4">
    <source>
        <dbReference type="ARBA" id="ARBA00023125"/>
    </source>
</evidence>
<dbReference type="OrthoDB" id="7041663at2"/>
<dbReference type="GO" id="GO:0006352">
    <property type="term" value="P:DNA-templated transcription initiation"/>
    <property type="evidence" value="ECO:0007669"/>
    <property type="project" value="InterPro"/>
</dbReference>
<dbReference type="InterPro" id="IPR013324">
    <property type="entry name" value="RNA_pol_sigma_r3/r4-like"/>
</dbReference>
<dbReference type="PANTHER" id="PTHR43133:SF58">
    <property type="entry name" value="ECF RNA POLYMERASE SIGMA FACTOR SIGD"/>
    <property type="match status" value="1"/>
</dbReference>
<accession>A0A2U1SR35</accession>
<dbReference type="Gene3D" id="1.10.1740.10">
    <property type="match status" value="1"/>
</dbReference>
<evidence type="ECO:0000256" key="5">
    <source>
        <dbReference type="ARBA" id="ARBA00023163"/>
    </source>
</evidence>
<sequence>MLDTRPAHDVTRRRFFTYEQGGRLGARNPEEEWAVLMRAAIAGDTGAYERLLLSLTPALRGIARRNCARLGLDVGEAEDVVQETLLAIHLKRDTWDMARPIGPWIMTIARNKLVDARRRRGAKAALPIDDAFDLAAPEAADDGIDRQDIDRMLGELGERPRELVRFLSIEGHSVKEAAERYRMSEGAVRVALHRAIRSLAALYRRGGR</sequence>
<dbReference type="SUPFAM" id="SSF88946">
    <property type="entry name" value="Sigma2 domain of RNA polymerase sigma factors"/>
    <property type="match status" value="1"/>
</dbReference>
<dbReference type="InterPro" id="IPR039425">
    <property type="entry name" value="RNA_pol_sigma-70-like"/>
</dbReference>
<dbReference type="Proteomes" id="UP000245137">
    <property type="component" value="Unassembled WGS sequence"/>
</dbReference>
<dbReference type="AlphaFoldDB" id="A0A2U1SR35"/>
<evidence type="ECO:0000256" key="2">
    <source>
        <dbReference type="ARBA" id="ARBA00023015"/>
    </source>
</evidence>
<evidence type="ECO:0000256" key="3">
    <source>
        <dbReference type="ARBA" id="ARBA00023082"/>
    </source>
</evidence>
<protein>
    <submittedName>
        <fullName evidence="8">RNA polymerase subunit sigma</fullName>
    </submittedName>
</protein>
<gene>
    <name evidence="8" type="ORF">C5689_09860</name>
</gene>
<dbReference type="PANTHER" id="PTHR43133">
    <property type="entry name" value="RNA POLYMERASE ECF-TYPE SIGMA FACTO"/>
    <property type="match status" value="1"/>
</dbReference>
<dbReference type="InterPro" id="IPR036388">
    <property type="entry name" value="WH-like_DNA-bd_sf"/>
</dbReference>
<dbReference type="GO" id="GO:0003677">
    <property type="term" value="F:DNA binding"/>
    <property type="evidence" value="ECO:0007669"/>
    <property type="project" value="UniProtKB-KW"/>
</dbReference>
<organism evidence="8 9">
    <name type="scientific">Methylosinus sporium</name>
    <dbReference type="NCBI Taxonomy" id="428"/>
    <lineage>
        <taxon>Bacteria</taxon>
        <taxon>Pseudomonadati</taxon>
        <taxon>Pseudomonadota</taxon>
        <taxon>Alphaproteobacteria</taxon>
        <taxon>Hyphomicrobiales</taxon>
        <taxon>Methylocystaceae</taxon>
        <taxon>Methylosinus</taxon>
    </lineage>
</organism>
<dbReference type="Gene3D" id="1.10.10.10">
    <property type="entry name" value="Winged helix-like DNA-binding domain superfamily/Winged helix DNA-binding domain"/>
    <property type="match status" value="1"/>
</dbReference>
<dbReference type="InterPro" id="IPR013249">
    <property type="entry name" value="RNA_pol_sigma70_r4_t2"/>
</dbReference>
<feature type="domain" description="RNA polymerase sigma factor 70 region 4 type 2" evidence="7">
    <location>
        <begin position="147"/>
        <end position="199"/>
    </location>
</feature>
<dbReference type="NCBIfam" id="NF009165">
    <property type="entry name" value="PRK12512.1"/>
    <property type="match status" value="1"/>
</dbReference>
<feature type="domain" description="RNA polymerase sigma-70 region 2" evidence="6">
    <location>
        <begin position="56"/>
        <end position="121"/>
    </location>
</feature>
<dbReference type="Pfam" id="PF04542">
    <property type="entry name" value="Sigma70_r2"/>
    <property type="match status" value="1"/>
</dbReference>
<dbReference type="InterPro" id="IPR013325">
    <property type="entry name" value="RNA_pol_sigma_r2"/>
</dbReference>
<dbReference type="InterPro" id="IPR014284">
    <property type="entry name" value="RNA_pol_sigma-70_dom"/>
</dbReference>
<name>A0A2U1SR35_METSR</name>
<keyword evidence="9" id="KW-1185">Reference proteome</keyword>
<dbReference type="SUPFAM" id="SSF88659">
    <property type="entry name" value="Sigma3 and sigma4 domains of RNA polymerase sigma factors"/>
    <property type="match status" value="1"/>
</dbReference>
<comment type="caution">
    <text evidence="8">The sequence shown here is derived from an EMBL/GenBank/DDBJ whole genome shotgun (WGS) entry which is preliminary data.</text>
</comment>
<keyword evidence="2" id="KW-0805">Transcription regulation</keyword>